<reference evidence="2 3" key="2">
    <citation type="submission" date="2018-11" db="EMBL/GenBank/DDBJ databases">
        <authorList>
            <consortium name="Pathogen Informatics"/>
        </authorList>
    </citation>
    <scope>NUCLEOTIDE SEQUENCE [LARGE SCALE GENOMIC DNA]</scope>
</reference>
<dbReference type="Proteomes" id="UP000278807">
    <property type="component" value="Unassembled WGS sequence"/>
</dbReference>
<accession>A0A0R3TVZ5</accession>
<evidence type="ECO:0000313" key="4">
    <source>
        <dbReference type="WBParaSite" id="HNAJ_0001201701-mRNA-1"/>
    </source>
</evidence>
<name>A0A0R3TVZ5_RODNA</name>
<evidence type="ECO:0000256" key="1">
    <source>
        <dbReference type="SAM" id="MobiDB-lite"/>
    </source>
</evidence>
<keyword evidence="3" id="KW-1185">Reference proteome</keyword>
<feature type="region of interest" description="Disordered" evidence="1">
    <location>
        <begin position="503"/>
        <end position="539"/>
    </location>
</feature>
<gene>
    <name evidence="2" type="ORF">HNAJ_LOCUS12006</name>
</gene>
<dbReference type="AlphaFoldDB" id="A0A0R3TVZ5"/>
<evidence type="ECO:0000313" key="3">
    <source>
        <dbReference type="Proteomes" id="UP000278807"/>
    </source>
</evidence>
<dbReference type="EMBL" id="UZAE01013964">
    <property type="protein sequence ID" value="VDO11957.1"/>
    <property type="molecule type" value="Genomic_DNA"/>
</dbReference>
<reference evidence="4" key="1">
    <citation type="submission" date="2017-02" db="UniProtKB">
        <authorList>
            <consortium name="WormBaseParasite"/>
        </authorList>
    </citation>
    <scope>IDENTIFICATION</scope>
</reference>
<dbReference type="OrthoDB" id="4869960at2759"/>
<evidence type="ECO:0000313" key="2">
    <source>
        <dbReference type="EMBL" id="VDO11957.1"/>
    </source>
</evidence>
<feature type="region of interest" description="Disordered" evidence="1">
    <location>
        <begin position="598"/>
        <end position="630"/>
    </location>
</feature>
<organism evidence="4">
    <name type="scientific">Rodentolepis nana</name>
    <name type="common">Dwarf tapeworm</name>
    <name type="synonym">Hymenolepis nana</name>
    <dbReference type="NCBI Taxonomy" id="102285"/>
    <lineage>
        <taxon>Eukaryota</taxon>
        <taxon>Metazoa</taxon>
        <taxon>Spiralia</taxon>
        <taxon>Lophotrochozoa</taxon>
        <taxon>Platyhelminthes</taxon>
        <taxon>Cestoda</taxon>
        <taxon>Eucestoda</taxon>
        <taxon>Cyclophyllidea</taxon>
        <taxon>Hymenolepididae</taxon>
        <taxon>Rodentolepis</taxon>
    </lineage>
</organism>
<protein>
    <submittedName>
        <fullName evidence="4">Reverse transcriptase domain-containing protein</fullName>
    </submittedName>
</protein>
<sequence length="646" mass="73271">MVAYFMQMIWYYGIPGLLYADDLVLWYSAYFTQMIWYYGIPPPRKKAKERTESVLNCALIKLLANWCDNNGMHKPASKIQGNQHRENCIPNFFFDPSQHTLEKTNEFAYLGMTWYKNTTLVKTNDFGYKDTTLEKTKEFTYLGMMFGTKLTRVWGCGRSTLNTTYKIFIQPIMLHCYESLIKATEVTLKPLEKAHNQALRLITGGIKSTPIDAILLITGNTTICSLIKEKALILYEKLLHIPMDKFFSTYENRPRHLKTQSGLIQKAIELKKALQIDDKPKSLPLPNHPFKDTDVVCCTQPLDYFRKSNTSPEQMRPLALETINVNYPKSALLRLQNLLALETINVNYTGDGSTILQINGSKSSLLELSWRSMAPRQLALSDITDWPGIEAVADWPRIEAVAEFNFGQESKPLLSLDYVPDGLPGKTPSKIGRETQLALSDITDWPGIEAVADWPRIEAVAEFRVALYHIAEWPRIEAVAEFRLWPRIEAVAEFRLRTRTRMLGKTPSQVGRGNGEDPPDVKPTGGNGEDPSDSLQEKMEKTHLIRCSKEEMEKTHLIRCLAEEMVMTHLIRCPALKTTQTHLIRCPALKTRTWSLIVKPTGGNGEDPSDSQGGNGEDPPDSVSSDQPTCPLCNLQEEIWRSTFTD</sequence>
<proteinExistence type="predicted"/>
<dbReference type="WBParaSite" id="HNAJ_0001201701-mRNA-1">
    <property type="protein sequence ID" value="HNAJ_0001201701-mRNA-1"/>
    <property type="gene ID" value="HNAJ_0001201701"/>
</dbReference>